<dbReference type="OrthoDB" id="5427699at2759"/>
<dbReference type="Proteomes" id="UP000799772">
    <property type="component" value="Unassembled WGS sequence"/>
</dbReference>
<feature type="region of interest" description="Disordered" evidence="2">
    <location>
        <begin position="219"/>
        <end position="384"/>
    </location>
</feature>
<feature type="compositionally biased region" description="Basic and acidic residues" evidence="2">
    <location>
        <begin position="541"/>
        <end position="551"/>
    </location>
</feature>
<feature type="coiled-coil region" evidence="1">
    <location>
        <begin position="112"/>
        <end position="211"/>
    </location>
</feature>
<comment type="caution">
    <text evidence="3">The sequence shown here is derived from an EMBL/GenBank/DDBJ whole genome shotgun (WGS) entry which is preliminary data.</text>
</comment>
<organism evidence="3 4">
    <name type="scientific">Rhizodiscina lignyota</name>
    <dbReference type="NCBI Taxonomy" id="1504668"/>
    <lineage>
        <taxon>Eukaryota</taxon>
        <taxon>Fungi</taxon>
        <taxon>Dikarya</taxon>
        <taxon>Ascomycota</taxon>
        <taxon>Pezizomycotina</taxon>
        <taxon>Dothideomycetes</taxon>
        <taxon>Pleosporomycetidae</taxon>
        <taxon>Aulographales</taxon>
        <taxon>Rhizodiscinaceae</taxon>
        <taxon>Rhizodiscina</taxon>
    </lineage>
</organism>
<evidence type="ECO:0000256" key="1">
    <source>
        <dbReference type="SAM" id="Coils"/>
    </source>
</evidence>
<accession>A0A9P4MC61</accession>
<evidence type="ECO:0000313" key="4">
    <source>
        <dbReference type="Proteomes" id="UP000799772"/>
    </source>
</evidence>
<evidence type="ECO:0000256" key="2">
    <source>
        <dbReference type="SAM" id="MobiDB-lite"/>
    </source>
</evidence>
<feature type="region of interest" description="Disordered" evidence="2">
    <location>
        <begin position="403"/>
        <end position="432"/>
    </location>
</feature>
<feature type="compositionally biased region" description="Polar residues" evidence="2">
    <location>
        <begin position="56"/>
        <end position="78"/>
    </location>
</feature>
<protein>
    <submittedName>
        <fullName evidence="3">Uncharacterized protein</fullName>
    </submittedName>
</protein>
<reference evidence="3" key="1">
    <citation type="journal article" date="2020" name="Stud. Mycol.">
        <title>101 Dothideomycetes genomes: a test case for predicting lifestyles and emergence of pathogens.</title>
        <authorList>
            <person name="Haridas S."/>
            <person name="Albert R."/>
            <person name="Binder M."/>
            <person name="Bloem J."/>
            <person name="Labutti K."/>
            <person name="Salamov A."/>
            <person name="Andreopoulos B."/>
            <person name="Baker S."/>
            <person name="Barry K."/>
            <person name="Bills G."/>
            <person name="Bluhm B."/>
            <person name="Cannon C."/>
            <person name="Castanera R."/>
            <person name="Culley D."/>
            <person name="Daum C."/>
            <person name="Ezra D."/>
            <person name="Gonzalez J."/>
            <person name="Henrissat B."/>
            <person name="Kuo A."/>
            <person name="Liang C."/>
            <person name="Lipzen A."/>
            <person name="Lutzoni F."/>
            <person name="Magnuson J."/>
            <person name="Mondo S."/>
            <person name="Nolan M."/>
            <person name="Ohm R."/>
            <person name="Pangilinan J."/>
            <person name="Park H.-J."/>
            <person name="Ramirez L."/>
            <person name="Alfaro M."/>
            <person name="Sun H."/>
            <person name="Tritt A."/>
            <person name="Yoshinaga Y."/>
            <person name="Zwiers L.-H."/>
            <person name="Turgeon B."/>
            <person name="Goodwin S."/>
            <person name="Spatafora J."/>
            <person name="Crous P."/>
            <person name="Grigoriev I."/>
        </authorList>
    </citation>
    <scope>NUCLEOTIDE SEQUENCE</scope>
    <source>
        <strain evidence="3">CBS 133067</strain>
    </source>
</reference>
<keyword evidence="1" id="KW-0175">Coiled coil</keyword>
<gene>
    <name evidence="3" type="ORF">NA57DRAFT_73970</name>
</gene>
<feature type="compositionally biased region" description="Low complexity" evidence="2">
    <location>
        <begin position="241"/>
        <end position="263"/>
    </location>
</feature>
<dbReference type="EMBL" id="ML978124">
    <property type="protein sequence ID" value="KAF2100359.1"/>
    <property type="molecule type" value="Genomic_DNA"/>
</dbReference>
<feature type="region of interest" description="Disordered" evidence="2">
    <location>
        <begin position="46"/>
        <end position="78"/>
    </location>
</feature>
<dbReference type="AlphaFoldDB" id="A0A9P4MC61"/>
<feature type="compositionally biased region" description="Acidic residues" evidence="2">
    <location>
        <begin position="506"/>
        <end position="519"/>
    </location>
</feature>
<proteinExistence type="predicted"/>
<keyword evidence="4" id="KW-1185">Reference proteome</keyword>
<feature type="region of interest" description="Disordered" evidence="2">
    <location>
        <begin position="452"/>
        <end position="551"/>
    </location>
</feature>
<sequence>MYEPYKAEVVDGVPIRSHHVFTPPSDLASPKHDSFAPLINGATISPTQIPMRESVPSASELPTQASPGQLASQPSSLNSIPSVSLQAWGPYPGRNGSGGSSSDADKSYFELYTLKQSQLEQAEKSHKEMMEEVMKARTNAEQLAERLQAELREEAKATRRLEETMRERMEEQFRKEREIWNAERDMLLQRIRHKEQETEGLAMRNEQLKNRLRICDMKDGYSNDSLSPYNEEEARFRSPQGRSFSPSGRSLSPSGRSLSPSGRQLPPPTRSFSPSGRSFSPSGRSFSPSGRQIHSAERSLSPSKNGRNGSADHYTFYGSRHITPNAINVQEIPYEPPPSTVPPMSPPPPSYRRHAGHTPGASISLMSPGGEEEPSPGTETPTQSNFASLAGIANATVPAAESYKEEALRNNEVTDIDEDPPLKGALGLRNNPEDSTLFLEILDKKLENISKDPAEHQPYIFQRGEDELSVISESTDGKSDGREEDIGGAERTNGNGNHAPQKEKVGEDEDSDKEGEDEPIPLRLKPSMNFGAPLGQSLGRRSHEGSLDHGP</sequence>
<feature type="compositionally biased region" description="Polar residues" evidence="2">
    <location>
        <begin position="298"/>
        <end position="308"/>
    </location>
</feature>
<evidence type="ECO:0000313" key="3">
    <source>
        <dbReference type="EMBL" id="KAF2100359.1"/>
    </source>
</evidence>
<feature type="compositionally biased region" description="Basic and acidic residues" evidence="2">
    <location>
        <begin position="475"/>
        <end position="485"/>
    </location>
</feature>
<feature type="compositionally biased region" description="Low complexity" evidence="2">
    <location>
        <begin position="270"/>
        <end position="291"/>
    </location>
</feature>
<feature type="compositionally biased region" description="Pro residues" evidence="2">
    <location>
        <begin position="334"/>
        <end position="350"/>
    </location>
</feature>
<name>A0A9P4MC61_9PEZI</name>